<protein>
    <recommendedName>
        <fullName evidence="4">WXG100 family type VII secretion target</fullName>
    </recommendedName>
</protein>
<proteinExistence type="predicted"/>
<dbReference type="STRING" id="1210086.GCA_001613105_02844"/>
<keyword evidence="3" id="KW-1185">Reference proteome</keyword>
<evidence type="ECO:0000256" key="1">
    <source>
        <dbReference type="SAM" id="Coils"/>
    </source>
</evidence>
<accession>A0A370I1J0</accession>
<feature type="coiled-coil region" evidence="1">
    <location>
        <begin position="108"/>
        <end position="164"/>
    </location>
</feature>
<organism evidence="2 3">
    <name type="scientific">Nocardia pseudobrasiliensis</name>
    <dbReference type="NCBI Taxonomy" id="45979"/>
    <lineage>
        <taxon>Bacteria</taxon>
        <taxon>Bacillati</taxon>
        <taxon>Actinomycetota</taxon>
        <taxon>Actinomycetes</taxon>
        <taxon>Mycobacteriales</taxon>
        <taxon>Nocardiaceae</taxon>
        <taxon>Nocardia</taxon>
    </lineage>
</organism>
<dbReference type="EMBL" id="QQBC01000008">
    <property type="protein sequence ID" value="RDI64440.1"/>
    <property type="molecule type" value="Genomic_DNA"/>
</dbReference>
<name>A0A370I1J0_9NOCA</name>
<dbReference type="Proteomes" id="UP000254869">
    <property type="component" value="Unassembled WGS sequence"/>
</dbReference>
<evidence type="ECO:0000313" key="3">
    <source>
        <dbReference type="Proteomes" id="UP000254869"/>
    </source>
</evidence>
<sequence length="418" mass="43688">MTDNPYPNLGFNPVPGAPNDVTALSGKINSAATAVKETNDLLTRLRNSNDEVWQGEGGDAFRSHFDSTLAQDLGYAQNSLERAVDLLGQWNTGLVGFQDTAKGLETEAAEARGQHAQAVAALQQAQSNPDLGLANQQFTDATALANAQSRLDAANNAVRTANTNVTHWQGQIDSILQRAHDLAGEHDKLSRKIAAELDTAAKDFAPSPPDKGIWDSIVDAVKGVGKFISDHRQAIHDILAGVSAVTGLLALLTPPPFDFALGAIALLSGAGALALDAMDPEVRQAFTDVTSDLIDNHTINTDAAKKLGMTVGTDALSMIPGVGGAYKGVNSLREVGELGTAMKAFTEGAQAPSAISKGLNRIPLPGEATVWLQDFSQASKWQPGTALSGIELFSRSAKAGLGMEKIGSAIGSVFGNED</sequence>
<keyword evidence="1" id="KW-0175">Coiled coil</keyword>
<comment type="caution">
    <text evidence="2">The sequence shown here is derived from an EMBL/GenBank/DDBJ whole genome shotgun (WGS) entry which is preliminary data.</text>
</comment>
<evidence type="ECO:0000313" key="2">
    <source>
        <dbReference type="EMBL" id="RDI64440.1"/>
    </source>
</evidence>
<dbReference type="AlphaFoldDB" id="A0A370I1J0"/>
<evidence type="ECO:0008006" key="4">
    <source>
        <dbReference type="Google" id="ProtNLM"/>
    </source>
</evidence>
<gene>
    <name evidence="2" type="ORF">DFR76_108273</name>
</gene>
<dbReference type="RefSeq" id="WP_067997516.1">
    <property type="nucleotide sequence ID" value="NZ_QQBC01000008.1"/>
</dbReference>
<reference evidence="2 3" key="1">
    <citation type="submission" date="2018-07" db="EMBL/GenBank/DDBJ databases">
        <title>Genomic Encyclopedia of Type Strains, Phase IV (KMG-IV): sequencing the most valuable type-strain genomes for metagenomic binning, comparative biology and taxonomic classification.</title>
        <authorList>
            <person name="Goeker M."/>
        </authorList>
    </citation>
    <scope>NUCLEOTIDE SEQUENCE [LARGE SCALE GENOMIC DNA]</scope>
    <source>
        <strain evidence="2 3">DSM 44290</strain>
    </source>
</reference>